<proteinExistence type="predicted"/>
<evidence type="ECO:0000313" key="2">
    <source>
        <dbReference type="EMBL" id="NMG17094.1"/>
    </source>
</evidence>
<accession>A0ABX1NYG7</accession>
<feature type="region of interest" description="Disordered" evidence="1">
    <location>
        <begin position="53"/>
        <end position="79"/>
    </location>
</feature>
<protein>
    <submittedName>
        <fullName evidence="2">Uncharacterized protein</fullName>
    </submittedName>
</protein>
<keyword evidence="3" id="KW-1185">Reference proteome</keyword>
<evidence type="ECO:0000256" key="1">
    <source>
        <dbReference type="SAM" id="MobiDB-lite"/>
    </source>
</evidence>
<sequence length="172" mass="17427">MLGEIITTFAGASLVIGVALAGGTVHRTTPSPSAQWSQEVWGGAAKLKRTGKIPGEGARAAPGELSVPADPRNGAASPKPPDGLVAGLIISADMFVGNTDSDRHTLTVRPADSRREFKARVVGMGDEGSGAPGEQTLIAPDTALATALAPLSVPHGVGPPGIDWRLAAKIRA</sequence>
<name>A0ABX1NYG7_9RHOO</name>
<organism evidence="2 3">
    <name type="scientific">Aromatoleum bremense</name>
    <dbReference type="NCBI Taxonomy" id="76115"/>
    <lineage>
        <taxon>Bacteria</taxon>
        <taxon>Pseudomonadati</taxon>
        <taxon>Pseudomonadota</taxon>
        <taxon>Betaproteobacteria</taxon>
        <taxon>Rhodocyclales</taxon>
        <taxon>Rhodocyclaceae</taxon>
        <taxon>Aromatoleum</taxon>
    </lineage>
</organism>
<dbReference type="EMBL" id="WTVP01000059">
    <property type="protein sequence ID" value="NMG17094.1"/>
    <property type="molecule type" value="Genomic_DNA"/>
</dbReference>
<dbReference type="Proteomes" id="UP000633943">
    <property type="component" value="Unassembled WGS sequence"/>
</dbReference>
<dbReference type="RefSeq" id="WP_169203639.1">
    <property type="nucleotide sequence ID" value="NZ_CP059467.1"/>
</dbReference>
<gene>
    <name evidence="2" type="ORF">GPA24_16445</name>
</gene>
<reference evidence="2 3" key="1">
    <citation type="submission" date="2019-12" db="EMBL/GenBank/DDBJ databases">
        <title>Comparative genomics gives insights into the taxonomy of the Azoarcus-Aromatoleum group and reveals separate origins of nif in the plant-associated Azoarcus and non-plant-associated Aromatoleum sub-groups.</title>
        <authorList>
            <person name="Lafos M."/>
            <person name="Maluk M."/>
            <person name="Batista M."/>
            <person name="Junghare M."/>
            <person name="Carmona M."/>
            <person name="Faoro H."/>
            <person name="Cruz L.M."/>
            <person name="Battistoni F."/>
            <person name="De Souza E."/>
            <person name="Pedrosa F."/>
            <person name="Chen W.-M."/>
            <person name="Poole P.S."/>
            <person name="Dixon R.A."/>
            <person name="James E.K."/>
        </authorList>
    </citation>
    <scope>NUCLEOTIDE SEQUENCE [LARGE SCALE GENOMIC DNA]</scope>
    <source>
        <strain evidence="2 3">PbN1</strain>
    </source>
</reference>
<comment type="caution">
    <text evidence="2">The sequence shown here is derived from an EMBL/GenBank/DDBJ whole genome shotgun (WGS) entry which is preliminary data.</text>
</comment>
<evidence type="ECO:0000313" key="3">
    <source>
        <dbReference type="Proteomes" id="UP000633943"/>
    </source>
</evidence>